<gene>
    <name evidence="1" type="ORF">O6H91_04G141100</name>
</gene>
<protein>
    <submittedName>
        <fullName evidence="1">Uncharacterized protein</fullName>
    </submittedName>
</protein>
<reference evidence="2" key="1">
    <citation type="journal article" date="2024" name="Proc. Natl. Acad. Sci. U.S.A.">
        <title>Extraordinary preservation of gene collinearity over three hundred million years revealed in homosporous lycophytes.</title>
        <authorList>
            <person name="Li C."/>
            <person name="Wickell D."/>
            <person name="Kuo L.Y."/>
            <person name="Chen X."/>
            <person name="Nie B."/>
            <person name="Liao X."/>
            <person name="Peng D."/>
            <person name="Ji J."/>
            <person name="Jenkins J."/>
            <person name="Williams M."/>
            <person name="Shu S."/>
            <person name="Plott C."/>
            <person name="Barry K."/>
            <person name="Rajasekar S."/>
            <person name="Grimwood J."/>
            <person name="Han X."/>
            <person name="Sun S."/>
            <person name="Hou Z."/>
            <person name="He W."/>
            <person name="Dai G."/>
            <person name="Sun C."/>
            <person name="Schmutz J."/>
            <person name="Leebens-Mack J.H."/>
            <person name="Li F.W."/>
            <person name="Wang L."/>
        </authorList>
    </citation>
    <scope>NUCLEOTIDE SEQUENCE [LARGE SCALE GENOMIC DNA]</scope>
    <source>
        <strain evidence="2">cv. PW_Plant_1</strain>
    </source>
</reference>
<organism evidence="1 2">
    <name type="scientific">Diphasiastrum complanatum</name>
    <name type="common">Issler's clubmoss</name>
    <name type="synonym">Lycopodium complanatum</name>
    <dbReference type="NCBI Taxonomy" id="34168"/>
    <lineage>
        <taxon>Eukaryota</taxon>
        <taxon>Viridiplantae</taxon>
        <taxon>Streptophyta</taxon>
        <taxon>Embryophyta</taxon>
        <taxon>Tracheophyta</taxon>
        <taxon>Lycopodiopsida</taxon>
        <taxon>Lycopodiales</taxon>
        <taxon>Lycopodiaceae</taxon>
        <taxon>Lycopodioideae</taxon>
        <taxon>Diphasiastrum</taxon>
    </lineage>
</organism>
<evidence type="ECO:0000313" key="1">
    <source>
        <dbReference type="EMBL" id="KAJ7560697.1"/>
    </source>
</evidence>
<keyword evidence="2" id="KW-1185">Reference proteome</keyword>
<name>A0ACC2E2J3_DIPCM</name>
<sequence>MEDASDDSLADDRREEDGEATTKGSSGGSLPPRKRLLVGMKHTDNPSTLLPSSSCSVLPLPVDATSVEQMAMDGVHSEDPQASEKQPNQLQNGAADAPQLLVCSSCQRSAHEDELDKYPDRTLDNALYLCSVCEKQKVAAHGNVAIEGILRQDESQTSLQSSGHTDKKRRVAVAGAVSGCTVSASHDAGQLRQISSNIPAGKSAPTLISAKEALDAAKAAATCAVQAAAAAKATAIAKAAVSAKAAAVAKAKLEAAALAARAAAQVQVHLRKKSAHLERGRKTSVTGVEIKSGSERPKLENSEAVEDEQLAGQLQETFR</sequence>
<comment type="caution">
    <text evidence="1">The sequence shown here is derived from an EMBL/GenBank/DDBJ whole genome shotgun (WGS) entry which is preliminary data.</text>
</comment>
<accession>A0ACC2E2J3</accession>
<dbReference type="Proteomes" id="UP001162992">
    <property type="component" value="Chromosome 4"/>
</dbReference>
<dbReference type="EMBL" id="CM055095">
    <property type="protein sequence ID" value="KAJ7560697.1"/>
    <property type="molecule type" value="Genomic_DNA"/>
</dbReference>
<proteinExistence type="predicted"/>
<evidence type="ECO:0000313" key="2">
    <source>
        <dbReference type="Proteomes" id="UP001162992"/>
    </source>
</evidence>